<evidence type="ECO:0000313" key="3">
    <source>
        <dbReference type="Proteomes" id="UP000693970"/>
    </source>
</evidence>
<evidence type="ECO:0000313" key="2">
    <source>
        <dbReference type="EMBL" id="KAG7347440.1"/>
    </source>
</evidence>
<dbReference type="AlphaFoldDB" id="A0A9K3PHI9"/>
<dbReference type="Proteomes" id="UP000693970">
    <property type="component" value="Unassembled WGS sequence"/>
</dbReference>
<feature type="region of interest" description="Disordered" evidence="1">
    <location>
        <begin position="296"/>
        <end position="317"/>
    </location>
</feature>
<reference evidence="2" key="1">
    <citation type="journal article" date="2021" name="Sci. Rep.">
        <title>Diploid genomic architecture of Nitzschia inconspicua, an elite biomass production diatom.</title>
        <authorList>
            <person name="Oliver A."/>
            <person name="Podell S."/>
            <person name="Pinowska A."/>
            <person name="Traller J.C."/>
            <person name="Smith S.R."/>
            <person name="McClure R."/>
            <person name="Beliaev A."/>
            <person name="Bohutskyi P."/>
            <person name="Hill E.A."/>
            <person name="Rabines A."/>
            <person name="Zheng H."/>
            <person name="Allen L.Z."/>
            <person name="Kuo A."/>
            <person name="Grigoriev I.V."/>
            <person name="Allen A.E."/>
            <person name="Hazlebeck D."/>
            <person name="Allen E.E."/>
        </authorList>
    </citation>
    <scope>NUCLEOTIDE SEQUENCE</scope>
    <source>
        <strain evidence="2">Hildebrandi</strain>
    </source>
</reference>
<evidence type="ECO:0000256" key="1">
    <source>
        <dbReference type="SAM" id="MobiDB-lite"/>
    </source>
</evidence>
<keyword evidence="3" id="KW-1185">Reference proteome</keyword>
<protein>
    <submittedName>
        <fullName evidence="2">Uncharacterized protein</fullName>
    </submittedName>
</protein>
<gene>
    <name evidence="2" type="ORF">IV203_016145</name>
</gene>
<dbReference type="EMBL" id="JAGRRH010000020">
    <property type="protein sequence ID" value="KAG7347440.1"/>
    <property type="molecule type" value="Genomic_DNA"/>
</dbReference>
<proteinExistence type="predicted"/>
<reference evidence="2" key="2">
    <citation type="submission" date="2021-04" db="EMBL/GenBank/DDBJ databases">
        <authorList>
            <person name="Podell S."/>
        </authorList>
    </citation>
    <scope>NUCLEOTIDE SEQUENCE</scope>
    <source>
        <strain evidence="2">Hildebrandi</strain>
    </source>
</reference>
<accession>A0A9K3PHI9</accession>
<organism evidence="2 3">
    <name type="scientific">Nitzschia inconspicua</name>
    <dbReference type="NCBI Taxonomy" id="303405"/>
    <lineage>
        <taxon>Eukaryota</taxon>
        <taxon>Sar</taxon>
        <taxon>Stramenopiles</taxon>
        <taxon>Ochrophyta</taxon>
        <taxon>Bacillariophyta</taxon>
        <taxon>Bacillariophyceae</taxon>
        <taxon>Bacillariophycidae</taxon>
        <taxon>Bacillariales</taxon>
        <taxon>Bacillariaceae</taxon>
        <taxon>Nitzschia</taxon>
    </lineage>
</organism>
<feature type="compositionally biased region" description="Basic and acidic residues" evidence="1">
    <location>
        <begin position="296"/>
        <end position="308"/>
    </location>
</feature>
<sequence>MNTPIVSSEAITMAAKPPVKFLFRRSEDNICVQDEGGHVPIADLPHNSLQLQQPKHPPPLHQQRRRKVRFDKTIHNRRIPHLNNMSQSLRESIWIQPDEYLEIRQRCVATLQIMAMGEASIELMESEDFCPRGLEAKTREGALRRREYKLDSIHAVLEEQQNLWNDEIEDDEAIMEAYQMFSVPCAEDAYERGAWDEAAVQEYLLDDQCCYFKTEPLETTAIRNGIVDKITDVLFKQTQRAALLKEIEDNFYEESSIERRRKHEEEQSYKARSNSSLTMSLREFFSKRCKSNARHSKNDATEAYRQEDDLPSLAWDEDSSNCSSAAMSDSNMESFTSELSDVFHTRTKRLSLLAEIEGPYSVESSTGSKPSSTMPLIADKVKCGLTYVLGAPE</sequence>
<name>A0A9K3PHI9_9STRA</name>
<dbReference type="OrthoDB" id="48369at2759"/>
<comment type="caution">
    <text evidence="2">The sequence shown here is derived from an EMBL/GenBank/DDBJ whole genome shotgun (WGS) entry which is preliminary data.</text>
</comment>